<dbReference type="Gene3D" id="3.40.50.1700">
    <property type="entry name" value="Glycoside hydrolase family 3 C-terminal domain"/>
    <property type="match status" value="1"/>
</dbReference>
<dbReference type="GO" id="GO:0009251">
    <property type="term" value="P:glucan catabolic process"/>
    <property type="evidence" value="ECO:0007669"/>
    <property type="project" value="TreeGrafter"/>
</dbReference>
<dbReference type="PRINTS" id="PR00133">
    <property type="entry name" value="GLHYDRLASE3"/>
</dbReference>
<dbReference type="EC" id="3.2.1.21" evidence="3"/>
<dbReference type="OrthoDB" id="9781691at2"/>
<evidence type="ECO:0000313" key="9">
    <source>
        <dbReference type="EMBL" id="PSW06805.1"/>
    </source>
</evidence>
<dbReference type="PANTHER" id="PTHR30620">
    <property type="entry name" value="PERIPLASMIC BETA-GLUCOSIDASE-RELATED"/>
    <property type="match status" value="1"/>
</dbReference>
<dbReference type="PANTHER" id="PTHR30620:SF16">
    <property type="entry name" value="LYSOSOMAL BETA GLUCOSIDASE"/>
    <property type="match status" value="1"/>
</dbReference>
<dbReference type="Gene3D" id="3.20.20.300">
    <property type="entry name" value="Glycoside hydrolase, family 3, N-terminal domain"/>
    <property type="match status" value="1"/>
</dbReference>
<dbReference type="PROSITE" id="PS51257">
    <property type="entry name" value="PROKAR_LIPOPROTEIN"/>
    <property type="match status" value="1"/>
</dbReference>
<reference evidence="9 10" key="1">
    <citation type="submission" date="2018-03" db="EMBL/GenBank/DDBJ databases">
        <title>Whole genome sequencing of Histamine producing bacteria.</title>
        <authorList>
            <person name="Butler K."/>
        </authorList>
    </citation>
    <scope>NUCLEOTIDE SEQUENCE [LARGE SCALE GENOMIC DNA]</scope>
    <source>
        <strain evidence="9 10">DSM 16190</strain>
    </source>
</reference>
<accession>A0A2T3N3H1</accession>
<evidence type="ECO:0000256" key="2">
    <source>
        <dbReference type="ARBA" id="ARBA00005336"/>
    </source>
</evidence>
<dbReference type="InterPro" id="IPR036962">
    <property type="entry name" value="Glyco_hydro_3_N_sf"/>
</dbReference>
<feature type="domain" description="Glycoside hydrolase family 3 C-terminal" evidence="8">
    <location>
        <begin position="613"/>
        <end position="716"/>
    </location>
</feature>
<dbReference type="GO" id="GO:0008422">
    <property type="term" value="F:beta-glucosidase activity"/>
    <property type="evidence" value="ECO:0007669"/>
    <property type="project" value="UniProtKB-EC"/>
</dbReference>
<comment type="similarity">
    <text evidence="2">Belongs to the glycosyl hydrolase 3 family.</text>
</comment>
<name>A0A2T3N3H1_9GAMM</name>
<organism evidence="9 10">
    <name type="scientific">Photobacterium lipolyticum</name>
    <dbReference type="NCBI Taxonomy" id="266810"/>
    <lineage>
        <taxon>Bacteria</taxon>
        <taxon>Pseudomonadati</taxon>
        <taxon>Pseudomonadota</taxon>
        <taxon>Gammaproteobacteria</taxon>
        <taxon>Vibrionales</taxon>
        <taxon>Vibrionaceae</taxon>
        <taxon>Photobacterium</taxon>
    </lineage>
</organism>
<dbReference type="Pfam" id="PF01915">
    <property type="entry name" value="Glyco_hydro_3_C"/>
    <property type="match status" value="1"/>
</dbReference>
<dbReference type="Pfam" id="PF00933">
    <property type="entry name" value="Glyco_hydro_3"/>
    <property type="match status" value="1"/>
</dbReference>
<feature type="domain" description="Glycoside hydrolase family 3 N-terminal" evidence="7">
    <location>
        <begin position="132"/>
        <end position="451"/>
    </location>
</feature>
<dbReference type="EMBL" id="PYMC01000002">
    <property type="protein sequence ID" value="PSW06805.1"/>
    <property type="molecule type" value="Genomic_DNA"/>
</dbReference>
<evidence type="ECO:0000256" key="6">
    <source>
        <dbReference type="ARBA" id="ARBA00023295"/>
    </source>
</evidence>
<dbReference type="SUPFAM" id="SSF52279">
    <property type="entry name" value="Beta-D-glucan exohydrolase, C-terminal domain"/>
    <property type="match status" value="1"/>
</dbReference>
<proteinExistence type="inferred from homology"/>
<sequence>MDMKFPVSLLAVAITSSLALSGCSDDDNKDSKVSYKQPELETRVLDILDHEGYQFKDHNRDGKVNPFEDWRLSASERADDLVARMTNAEKAGAMMHGTFVTTQDATRLVFNGGGVNSTTLLKGRLINTLITRQAGPVEDIAIDNNRAQAIAEQTRLAIPVSISSDPRNHFNEAMGASVGAGEFSKWTETLGLAAIGDPVLTKKFADIIRQEYLAVGINQALHPTADIATEPRWGRNNSTFGEDANLSRSMTKAYVQGLQNSDTDLVKGGVWGVVKHFAGGGPQENGLDAHTFVGRKQVYPGNNLAYHRIPFKGAFEAGVAGVMPYYGMPIDQVVGEENVGFGYSKYLLTDVLRGEEKFEGVIVSDWLVANDCEGPCRTGIKTEEDAAKNPFAYLGMPWGVEDIDKVERAALLVDAGIDQFGGIDEPAELLANITSGRLTQQRINLSVKRILVNKFKQGLFESAFVDPEKAIEIVGKAEFQTAADDSQRRSVTLLKNEGNQLPLSVAGLGKVYASGLDATVASDYGLDLTDDMSAADTIIIRTETPATLAMAWFPFAVMMPPGELAFKSNNPASPDAFALRDYEIAPDADDAGAAQLCYPELAPLGQCVYTGGASYDLIKAAIATGKRVILDVFMIRPAALGNIEPQLDIILANYGTSDEAFLDVITGVAKPEGKLPFGLPFTTDLVEEFGLEDVPSFDEPEKEKITQFPFGHGLSYE</sequence>
<keyword evidence="4" id="KW-0732">Signal</keyword>
<dbReference type="SUPFAM" id="SSF51445">
    <property type="entry name" value="(Trans)glycosidases"/>
    <property type="match status" value="1"/>
</dbReference>
<evidence type="ECO:0000256" key="4">
    <source>
        <dbReference type="ARBA" id="ARBA00022729"/>
    </source>
</evidence>
<evidence type="ECO:0000313" key="10">
    <source>
        <dbReference type="Proteomes" id="UP000240904"/>
    </source>
</evidence>
<comment type="caution">
    <text evidence="9">The sequence shown here is derived from an EMBL/GenBank/DDBJ whole genome shotgun (WGS) entry which is preliminary data.</text>
</comment>
<keyword evidence="10" id="KW-1185">Reference proteome</keyword>
<keyword evidence="6" id="KW-0326">Glycosidase</keyword>
<evidence type="ECO:0000256" key="5">
    <source>
        <dbReference type="ARBA" id="ARBA00022801"/>
    </source>
</evidence>
<comment type="catalytic activity">
    <reaction evidence="1">
        <text>Hydrolysis of terminal, non-reducing beta-D-glucosyl residues with release of beta-D-glucose.</text>
        <dbReference type="EC" id="3.2.1.21"/>
    </reaction>
</comment>
<evidence type="ECO:0000259" key="7">
    <source>
        <dbReference type="Pfam" id="PF00933"/>
    </source>
</evidence>
<dbReference type="AlphaFoldDB" id="A0A2T3N3H1"/>
<keyword evidence="5" id="KW-0378">Hydrolase</keyword>
<dbReference type="Proteomes" id="UP000240904">
    <property type="component" value="Unassembled WGS sequence"/>
</dbReference>
<evidence type="ECO:0000256" key="1">
    <source>
        <dbReference type="ARBA" id="ARBA00000448"/>
    </source>
</evidence>
<dbReference type="InterPro" id="IPR036881">
    <property type="entry name" value="Glyco_hydro_3_C_sf"/>
</dbReference>
<protein>
    <recommendedName>
        <fullName evidence="3">beta-glucosidase</fullName>
        <ecNumber evidence="3">3.2.1.21</ecNumber>
    </recommendedName>
</protein>
<dbReference type="InterPro" id="IPR017853">
    <property type="entry name" value="GH"/>
</dbReference>
<dbReference type="InterPro" id="IPR001764">
    <property type="entry name" value="Glyco_hydro_3_N"/>
</dbReference>
<evidence type="ECO:0000259" key="8">
    <source>
        <dbReference type="Pfam" id="PF01915"/>
    </source>
</evidence>
<gene>
    <name evidence="9" type="ORF">C9I89_04590</name>
</gene>
<evidence type="ECO:0000256" key="3">
    <source>
        <dbReference type="ARBA" id="ARBA00012744"/>
    </source>
</evidence>
<dbReference type="InterPro" id="IPR051915">
    <property type="entry name" value="Cellulose_Degrad_GH3"/>
</dbReference>
<dbReference type="InterPro" id="IPR002772">
    <property type="entry name" value="Glyco_hydro_3_C"/>
</dbReference>